<dbReference type="SUPFAM" id="SSF53335">
    <property type="entry name" value="S-adenosyl-L-methionine-dependent methyltransferases"/>
    <property type="match status" value="1"/>
</dbReference>
<evidence type="ECO:0000313" key="2">
    <source>
        <dbReference type="Proteomes" id="UP000249522"/>
    </source>
</evidence>
<dbReference type="GO" id="GO:0008990">
    <property type="term" value="F:rRNA (guanine-N2-)-methyltransferase activity"/>
    <property type="evidence" value="ECO:0007669"/>
    <property type="project" value="InterPro"/>
</dbReference>
<organism evidence="1 2">
    <name type="scientific">Paenibacillus sambharensis</name>
    <dbReference type="NCBI Taxonomy" id="1803190"/>
    <lineage>
        <taxon>Bacteria</taxon>
        <taxon>Bacillati</taxon>
        <taxon>Bacillota</taxon>
        <taxon>Bacilli</taxon>
        <taxon>Bacillales</taxon>
        <taxon>Paenibacillaceae</taxon>
        <taxon>Paenibacillus</taxon>
    </lineage>
</organism>
<sequence>MIVTTSEKPVQQIEERARMLADELSGRYVPRKDSTLVKLRQRYHDDQLLVVTADELRYYEDEGTPLHFHPSMAFVRVKRLRKGEIDPLLAVSGCTPGDSVVDCTAGLASDSIVFAYGVGPAGHVTALESEQLLYTIIREGLQHYITGLKDVDDALRRIEVVREEHLRYLSGLPDNSVDIIYFDPMFRDPIAASASLRPLRGLANHQALTEQAVAEAVRAARKSVVLKEMAKSGEFERLGFERQRYGTAKTAYGVIRI</sequence>
<keyword evidence="1" id="KW-0808">Transferase</keyword>
<dbReference type="Proteomes" id="UP000249522">
    <property type="component" value="Unassembled WGS sequence"/>
</dbReference>
<dbReference type="OrthoDB" id="1653798at2"/>
<reference evidence="1 2" key="1">
    <citation type="submission" date="2018-06" db="EMBL/GenBank/DDBJ databases">
        <title>Paenibacillus imtechensis sp. nov.</title>
        <authorList>
            <person name="Pinnaka A.K."/>
            <person name="Singh H."/>
            <person name="Kaur M."/>
        </authorList>
    </citation>
    <scope>NUCLEOTIDE SEQUENCE [LARGE SCALE GENOMIC DNA]</scope>
    <source>
        <strain evidence="1 2">SMB1</strain>
    </source>
</reference>
<dbReference type="Pfam" id="PF04445">
    <property type="entry name" value="SAM_MT"/>
    <property type="match status" value="1"/>
</dbReference>
<dbReference type="AlphaFoldDB" id="A0A2W1L131"/>
<dbReference type="PANTHER" id="PTHR36112">
    <property type="entry name" value="RIBOSOMAL RNA SMALL SUBUNIT METHYLTRANSFERASE J"/>
    <property type="match status" value="1"/>
</dbReference>
<keyword evidence="1" id="KW-0489">Methyltransferase</keyword>
<proteinExistence type="predicted"/>
<dbReference type="InterPro" id="IPR029063">
    <property type="entry name" value="SAM-dependent_MTases_sf"/>
</dbReference>
<accession>A0A2W1L131</accession>
<protein>
    <submittedName>
        <fullName evidence="1">SAM-dependent methyltransferase</fullName>
    </submittedName>
</protein>
<dbReference type="EMBL" id="QKRB01000057">
    <property type="protein sequence ID" value="PZD93638.1"/>
    <property type="molecule type" value="Genomic_DNA"/>
</dbReference>
<dbReference type="Gene3D" id="3.40.50.150">
    <property type="entry name" value="Vaccinia Virus protein VP39"/>
    <property type="match status" value="1"/>
</dbReference>
<dbReference type="RefSeq" id="WP_111149307.1">
    <property type="nucleotide sequence ID" value="NZ_QKRB01000057.1"/>
</dbReference>
<keyword evidence="2" id="KW-1185">Reference proteome</keyword>
<dbReference type="InterPro" id="IPR007536">
    <property type="entry name" value="16SrRNA_methylTrfase_J"/>
</dbReference>
<name>A0A2W1L131_9BACL</name>
<evidence type="ECO:0000313" key="1">
    <source>
        <dbReference type="EMBL" id="PZD93638.1"/>
    </source>
</evidence>
<comment type="caution">
    <text evidence="1">The sequence shown here is derived from an EMBL/GenBank/DDBJ whole genome shotgun (WGS) entry which is preliminary data.</text>
</comment>
<dbReference type="PANTHER" id="PTHR36112:SF1">
    <property type="entry name" value="RIBOSOMAL RNA SMALL SUBUNIT METHYLTRANSFERASE J"/>
    <property type="match status" value="1"/>
</dbReference>
<gene>
    <name evidence="1" type="ORF">DNH61_23775</name>
</gene>